<dbReference type="SMART" id="SM00470">
    <property type="entry name" value="ParB"/>
    <property type="match status" value="1"/>
</dbReference>
<evidence type="ECO:0000313" key="3">
    <source>
        <dbReference type="EMBL" id="SCL52751.1"/>
    </source>
</evidence>
<evidence type="ECO:0000256" key="1">
    <source>
        <dbReference type="SAM" id="MobiDB-lite"/>
    </source>
</evidence>
<feature type="domain" description="ParB-like N-terminal" evidence="2">
    <location>
        <begin position="15"/>
        <end position="99"/>
    </location>
</feature>
<dbReference type="SUPFAM" id="SSF110849">
    <property type="entry name" value="ParB/Sulfiredoxin"/>
    <property type="match status" value="1"/>
</dbReference>
<gene>
    <name evidence="3" type="ORF">GA0070617_2169</name>
</gene>
<dbReference type="AlphaFoldDB" id="A0A1C6UFM4"/>
<dbReference type="STRING" id="683228.GA0070617_2169"/>
<keyword evidence="4" id="KW-1185">Reference proteome</keyword>
<name>A0A1C6UFM4_9ACTN</name>
<organism evidence="3 4">
    <name type="scientific">Micromonospora yangpuensis</name>
    <dbReference type="NCBI Taxonomy" id="683228"/>
    <lineage>
        <taxon>Bacteria</taxon>
        <taxon>Bacillati</taxon>
        <taxon>Actinomycetota</taxon>
        <taxon>Actinomycetes</taxon>
        <taxon>Micromonosporales</taxon>
        <taxon>Micromonosporaceae</taxon>
        <taxon>Micromonospora</taxon>
    </lineage>
</organism>
<evidence type="ECO:0000313" key="4">
    <source>
        <dbReference type="Proteomes" id="UP000198937"/>
    </source>
</evidence>
<dbReference type="CDD" id="cd16387">
    <property type="entry name" value="ParB_N_Srx"/>
    <property type="match status" value="1"/>
</dbReference>
<dbReference type="InterPro" id="IPR036086">
    <property type="entry name" value="ParB/Sulfiredoxin_sf"/>
</dbReference>
<sequence length="328" mass="35057">MDSHGVTGPVPPRTARVPIASVVAGETPRLDGISAEHVHLLATAAGPLPPVLVQRTTMRVVDGLHRLHAAIAAGHDTIEVEFFDGPERTAFVEAVRANISHGLPLTLADRRAAAERIVRLCPQWSDRMVAAVVGLSDKTVAKVRRGAATDVPPPDTRIGRDGRARPVNSTAGRWIASELIEQRPQASLREIAREAGISVSTVRDVRQRMSRGDAPVPALSAAVADPPVAVGPPVAPDGSSLLEGLKRDPSLRYNEVGRELLRWLELRTIRTTELGGIAERVPPHAAVIVAGVARRCAAVWENLAQELELRTDAPAEATRPPVRPGCRS</sequence>
<dbReference type="Proteomes" id="UP000198937">
    <property type="component" value="Unassembled WGS sequence"/>
</dbReference>
<accession>A0A1C6UFM4</accession>
<reference evidence="4" key="1">
    <citation type="submission" date="2016-06" db="EMBL/GenBank/DDBJ databases">
        <authorList>
            <person name="Varghese N."/>
            <person name="Submissions Spin"/>
        </authorList>
    </citation>
    <scope>NUCLEOTIDE SEQUENCE [LARGE SCALE GENOMIC DNA]</scope>
    <source>
        <strain evidence="4">DSM 45577</strain>
    </source>
</reference>
<feature type="region of interest" description="Disordered" evidence="1">
    <location>
        <begin position="145"/>
        <end position="167"/>
    </location>
</feature>
<dbReference type="InterPro" id="IPR003115">
    <property type="entry name" value="ParB_N"/>
</dbReference>
<proteinExistence type="predicted"/>
<protein>
    <submittedName>
        <fullName evidence="3">Chromosome segregation protein Spo0J, contains ParB-like nuclease domain</fullName>
    </submittedName>
</protein>
<evidence type="ECO:0000259" key="2">
    <source>
        <dbReference type="SMART" id="SM00470"/>
    </source>
</evidence>
<dbReference type="EMBL" id="FMIA01000002">
    <property type="protein sequence ID" value="SCL52751.1"/>
    <property type="molecule type" value="Genomic_DNA"/>
</dbReference>